<organism evidence="1 2">
    <name type="scientific">Ornithinibacillus halophilus</name>
    <dbReference type="NCBI Taxonomy" id="930117"/>
    <lineage>
        <taxon>Bacteria</taxon>
        <taxon>Bacillati</taxon>
        <taxon>Bacillota</taxon>
        <taxon>Bacilli</taxon>
        <taxon>Bacillales</taxon>
        <taxon>Bacillaceae</taxon>
        <taxon>Ornithinibacillus</taxon>
    </lineage>
</organism>
<dbReference type="AlphaFoldDB" id="A0A1M5P5Z0"/>
<evidence type="ECO:0000313" key="2">
    <source>
        <dbReference type="Proteomes" id="UP000183988"/>
    </source>
</evidence>
<sequence length="81" mass="9715">MLVRMELNPAENRFISSFFDSYLILTNEEEEELVEKVKQLDNADENLELPNSWEKRGYRKGREEGREEGKYEVIMNMLKKN</sequence>
<accession>A0A1M5P5Z0</accession>
<gene>
    <name evidence="1" type="ORF">SAMN05216225_11033</name>
</gene>
<evidence type="ECO:0008006" key="3">
    <source>
        <dbReference type="Google" id="ProtNLM"/>
    </source>
</evidence>
<dbReference type="EMBL" id="FQVW01000103">
    <property type="protein sequence ID" value="SHG96623.1"/>
    <property type="molecule type" value="Genomic_DNA"/>
</dbReference>
<protein>
    <recommendedName>
        <fullName evidence="3">Transposase, YhgA-like</fullName>
    </recommendedName>
</protein>
<dbReference type="Proteomes" id="UP000183988">
    <property type="component" value="Unassembled WGS sequence"/>
</dbReference>
<name>A0A1M5P5Z0_9BACI</name>
<dbReference type="STRING" id="930117.SAMN05216225_11033"/>
<evidence type="ECO:0000313" key="1">
    <source>
        <dbReference type="EMBL" id="SHG96623.1"/>
    </source>
</evidence>
<reference evidence="1 2" key="1">
    <citation type="submission" date="2016-11" db="EMBL/GenBank/DDBJ databases">
        <authorList>
            <person name="Jaros S."/>
            <person name="Januszkiewicz K."/>
            <person name="Wedrychowicz H."/>
        </authorList>
    </citation>
    <scope>NUCLEOTIDE SEQUENCE [LARGE SCALE GENOMIC DNA]</scope>
    <source>
        <strain evidence="1 2">IBRC-M 10683</strain>
    </source>
</reference>
<proteinExistence type="predicted"/>
<feature type="non-terminal residue" evidence="1">
    <location>
        <position position="81"/>
    </location>
</feature>
<keyword evidence="2" id="KW-1185">Reference proteome</keyword>